<feature type="region of interest" description="Disordered" evidence="1">
    <location>
        <begin position="93"/>
        <end position="125"/>
    </location>
</feature>
<evidence type="ECO:0000256" key="1">
    <source>
        <dbReference type="SAM" id="MobiDB-lite"/>
    </source>
</evidence>
<organism evidence="3 4">
    <name type="scientific">Paramecium primaurelia</name>
    <dbReference type="NCBI Taxonomy" id="5886"/>
    <lineage>
        <taxon>Eukaryota</taxon>
        <taxon>Sar</taxon>
        <taxon>Alveolata</taxon>
        <taxon>Ciliophora</taxon>
        <taxon>Intramacronucleata</taxon>
        <taxon>Oligohymenophorea</taxon>
        <taxon>Peniculida</taxon>
        <taxon>Parameciidae</taxon>
        <taxon>Paramecium</taxon>
    </lineage>
</organism>
<proteinExistence type="predicted"/>
<dbReference type="PANTHER" id="PTHR23149">
    <property type="entry name" value="G PATCH DOMAIN CONTAINING PROTEIN"/>
    <property type="match status" value="1"/>
</dbReference>
<evidence type="ECO:0000313" key="4">
    <source>
        <dbReference type="Proteomes" id="UP000688137"/>
    </source>
</evidence>
<dbReference type="PANTHER" id="PTHR23149:SF34">
    <property type="entry name" value="CHROMOSOME UNDETERMINED SCAFFOLD_106, WHOLE GENOME SHOTGUN SEQUENCE"/>
    <property type="match status" value="1"/>
</dbReference>
<dbReference type="PROSITE" id="PS50174">
    <property type="entry name" value="G_PATCH"/>
    <property type="match status" value="1"/>
</dbReference>
<reference evidence="3" key="1">
    <citation type="submission" date="2021-01" db="EMBL/GenBank/DDBJ databases">
        <authorList>
            <consortium name="Genoscope - CEA"/>
            <person name="William W."/>
        </authorList>
    </citation>
    <scope>NUCLEOTIDE SEQUENCE</scope>
</reference>
<dbReference type="Proteomes" id="UP000688137">
    <property type="component" value="Unassembled WGS sequence"/>
</dbReference>
<dbReference type="GO" id="GO:0003676">
    <property type="term" value="F:nucleic acid binding"/>
    <property type="evidence" value="ECO:0007669"/>
    <property type="project" value="InterPro"/>
</dbReference>
<evidence type="ECO:0000313" key="3">
    <source>
        <dbReference type="EMBL" id="CAD8093118.1"/>
    </source>
</evidence>
<dbReference type="InterPro" id="IPR050656">
    <property type="entry name" value="PINX1"/>
</dbReference>
<dbReference type="InterPro" id="IPR000467">
    <property type="entry name" value="G_patch_dom"/>
</dbReference>
<gene>
    <name evidence="3" type="ORF">PPRIM_AZ9-3.1.T0920131</name>
</gene>
<protein>
    <recommendedName>
        <fullName evidence="2">G-patch domain-containing protein</fullName>
    </recommendedName>
</protein>
<sequence length="157" mass="18055">MAQKFKERLLQGTGVSNKKFESDYAMKLMQKMGWNQGQGLGKNKDGKTDCVQIERRADQLALGAQQYSLGQSWNDLWWEQSYSSSLKNLKPISTKNLPQPISSDEEDKFSDYEKHKINRSQKPKTYAQSAKVLIEQDSDSENDTFIAIQKKKIKKTK</sequence>
<dbReference type="AlphaFoldDB" id="A0A8S1NKG2"/>
<dbReference type="OMA" id="KSKPYAQ"/>
<dbReference type="SMART" id="SM00443">
    <property type="entry name" value="G_patch"/>
    <property type="match status" value="1"/>
</dbReference>
<comment type="caution">
    <text evidence="3">The sequence shown here is derived from an EMBL/GenBank/DDBJ whole genome shotgun (WGS) entry which is preliminary data.</text>
</comment>
<evidence type="ECO:0000259" key="2">
    <source>
        <dbReference type="PROSITE" id="PS50174"/>
    </source>
</evidence>
<dbReference type="Pfam" id="PF01585">
    <property type="entry name" value="G-patch"/>
    <property type="match status" value="1"/>
</dbReference>
<name>A0A8S1NKG2_PARPR</name>
<feature type="domain" description="G-patch" evidence="2">
    <location>
        <begin position="21"/>
        <end position="67"/>
    </location>
</feature>
<dbReference type="EMBL" id="CAJJDM010000095">
    <property type="protein sequence ID" value="CAD8093118.1"/>
    <property type="molecule type" value="Genomic_DNA"/>
</dbReference>
<feature type="compositionally biased region" description="Polar residues" evidence="1">
    <location>
        <begin position="93"/>
        <end position="102"/>
    </location>
</feature>
<keyword evidence="4" id="KW-1185">Reference proteome</keyword>
<accession>A0A8S1NKG2</accession>